<gene>
    <name evidence="1" type="ORF">HMPREF0083_05900</name>
</gene>
<sequence>MVWRGRFLCLIFRMQGKIILRNNFMFSPLETPLLRKRFYLFIM</sequence>
<dbReference type="Proteomes" id="UP000016511">
    <property type="component" value="Unassembled WGS sequence"/>
</dbReference>
<keyword evidence="2" id="KW-1185">Reference proteome</keyword>
<name>U1Y1S5_ANEAE</name>
<accession>U1Y1S5</accession>
<comment type="caution">
    <text evidence="1">The sequence shown here is derived from an EMBL/GenBank/DDBJ whole genome shotgun (WGS) entry which is preliminary data.</text>
</comment>
<evidence type="ECO:0000313" key="1">
    <source>
        <dbReference type="EMBL" id="ERI04896.1"/>
    </source>
</evidence>
<dbReference type="HOGENOM" id="CLU_3228909_0_0_9"/>
<reference evidence="1 2" key="1">
    <citation type="submission" date="2013-08" db="EMBL/GenBank/DDBJ databases">
        <authorList>
            <person name="Weinstock G."/>
            <person name="Sodergren E."/>
            <person name="Wylie T."/>
            <person name="Fulton L."/>
            <person name="Fulton R."/>
            <person name="Fronick C."/>
            <person name="O'Laughlin M."/>
            <person name="Godfrey J."/>
            <person name="Miner T."/>
            <person name="Herter B."/>
            <person name="Appelbaum E."/>
            <person name="Cordes M."/>
            <person name="Lek S."/>
            <person name="Wollam A."/>
            <person name="Pepin K.H."/>
            <person name="Palsikar V.B."/>
            <person name="Mitreva M."/>
            <person name="Wilson R.K."/>
        </authorList>
    </citation>
    <scope>NUCLEOTIDE SEQUENCE [LARGE SCALE GENOMIC DNA]</scope>
    <source>
        <strain evidence="1 2">ATCC 12856</strain>
    </source>
</reference>
<dbReference type="AlphaFoldDB" id="U1Y1S5"/>
<organism evidence="1 2">
    <name type="scientific">Aneurinibacillus aneurinilyticus ATCC 12856</name>
    <dbReference type="NCBI Taxonomy" id="649747"/>
    <lineage>
        <taxon>Bacteria</taxon>
        <taxon>Bacillati</taxon>
        <taxon>Bacillota</taxon>
        <taxon>Bacilli</taxon>
        <taxon>Bacillales</taxon>
        <taxon>Paenibacillaceae</taxon>
        <taxon>Aneurinibacillus group</taxon>
        <taxon>Aneurinibacillus</taxon>
    </lineage>
</organism>
<dbReference type="STRING" id="649747.HMPREF0083_05900"/>
<dbReference type="EMBL" id="AWSJ01000371">
    <property type="protein sequence ID" value="ERI04896.1"/>
    <property type="molecule type" value="Genomic_DNA"/>
</dbReference>
<proteinExistence type="predicted"/>
<protein>
    <submittedName>
        <fullName evidence="1">Uncharacterized protein</fullName>
    </submittedName>
</protein>
<evidence type="ECO:0000313" key="2">
    <source>
        <dbReference type="Proteomes" id="UP000016511"/>
    </source>
</evidence>